<name>A0A0A0IGL2_CLOBO</name>
<protein>
    <submittedName>
        <fullName evidence="1">Uncharacterized protein</fullName>
    </submittedName>
</protein>
<gene>
    <name evidence="1" type="ORF">Z955_06265</name>
</gene>
<organism evidence="1 2">
    <name type="scientific">Clostridium botulinum C/D str. DC5</name>
    <dbReference type="NCBI Taxonomy" id="1443128"/>
    <lineage>
        <taxon>Bacteria</taxon>
        <taxon>Bacillati</taxon>
        <taxon>Bacillota</taxon>
        <taxon>Clostridia</taxon>
        <taxon>Eubacteriales</taxon>
        <taxon>Clostridiaceae</taxon>
        <taxon>Clostridium</taxon>
    </lineage>
</organism>
<proteinExistence type="predicted"/>
<sequence length="279" mass="32690">MFNRDVIPLYVNDNLINNLFTVVVQEFKETMTLTTRSHQVVRIDTPLGNVIKGKYVQGRFNVELFNEYSRQMTTESISVIVWAFLQTRDILNENNLLKQIVNPIDVSSIQPEDYIEVKCRLNKNPQIRQIEDLIQCLKMKQIFDCDSKVNFSEVIPVLADYLQHLKQEHCLKYYTDGICGTDFRGIIPIQMKYMQDNINYLNDLDVTIMGKVLKTAKQGDNHNINLYGGTCYDYLTQKYIDEFKKKYLEDTALMEEEVDRKIINERCPLIEIVPLAMYI</sequence>
<dbReference type="EMBL" id="JDRY01000031">
    <property type="protein sequence ID" value="KGM99693.1"/>
    <property type="molecule type" value="Genomic_DNA"/>
</dbReference>
<evidence type="ECO:0000313" key="1">
    <source>
        <dbReference type="EMBL" id="KGM99693.1"/>
    </source>
</evidence>
<dbReference type="Proteomes" id="UP000030014">
    <property type="component" value="Unassembled WGS sequence"/>
</dbReference>
<comment type="caution">
    <text evidence="1">The sequence shown here is derived from an EMBL/GenBank/DDBJ whole genome shotgun (WGS) entry which is preliminary data.</text>
</comment>
<evidence type="ECO:0000313" key="2">
    <source>
        <dbReference type="Proteomes" id="UP000030014"/>
    </source>
</evidence>
<dbReference type="RefSeq" id="WP_039257637.1">
    <property type="nucleotide sequence ID" value="NZ_JDRY01000031.1"/>
</dbReference>
<dbReference type="AlphaFoldDB" id="A0A0A0IGL2"/>
<accession>A0A0A0IGL2</accession>
<reference evidence="1 2" key="1">
    <citation type="submission" date="2014-01" db="EMBL/GenBank/DDBJ databases">
        <title>Plasmidome dynamics in the species complex Clostridium novyi sensu lato converts strains of independent lineages into distinctly different pathogens.</title>
        <authorList>
            <person name="Skarin H."/>
            <person name="Segerman B."/>
        </authorList>
    </citation>
    <scope>NUCLEOTIDE SEQUENCE [LARGE SCALE GENOMIC DNA]</scope>
    <source>
        <strain evidence="1 2">DC5</strain>
    </source>
</reference>